<name>A0ABV3TLV3_9RHOB</name>
<protein>
    <submittedName>
        <fullName evidence="3">Uncharacterized protein</fullName>
    </submittedName>
</protein>
<evidence type="ECO:0000313" key="4">
    <source>
        <dbReference type="Proteomes" id="UP001557465"/>
    </source>
</evidence>
<feature type="chain" id="PRO_5045650854" evidence="2">
    <location>
        <begin position="26"/>
        <end position="101"/>
    </location>
</feature>
<evidence type="ECO:0000313" key="3">
    <source>
        <dbReference type="EMBL" id="MEX1662497.1"/>
    </source>
</evidence>
<keyword evidence="2" id="KW-0732">Signal</keyword>
<evidence type="ECO:0000256" key="1">
    <source>
        <dbReference type="SAM" id="MobiDB-lite"/>
    </source>
</evidence>
<keyword evidence="4" id="KW-1185">Reference proteome</keyword>
<feature type="compositionally biased region" description="Acidic residues" evidence="1">
    <location>
        <begin position="90"/>
        <end position="101"/>
    </location>
</feature>
<accession>A0ABV3TLV3</accession>
<proteinExistence type="predicted"/>
<feature type="region of interest" description="Disordered" evidence="1">
    <location>
        <begin position="45"/>
        <end position="101"/>
    </location>
</feature>
<dbReference type="RefSeq" id="WP_368392255.1">
    <property type="nucleotide sequence ID" value="NZ_JBFRYC010000007.1"/>
</dbReference>
<gene>
    <name evidence="3" type="ORF">AB4874_12685</name>
</gene>
<dbReference type="Proteomes" id="UP001557465">
    <property type="component" value="Unassembled WGS sequence"/>
</dbReference>
<sequence length="101" mass="11427">MKRTILFTTALATTVGFVALGAAQASGKSDNNEYGNAFRNAYEFVSTKMSDESNTYRERNEYTQRKEYRERDEYQERENDRNSESHGEDGSDGDSGEGSDD</sequence>
<evidence type="ECO:0000256" key="2">
    <source>
        <dbReference type="SAM" id="SignalP"/>
    </source>
</evidence>
<organism evidence="3 4">
    <name type="scientific">Thioclava arctica</name>
    <dbReference type="NCBI Taxonomy" id="3238301"/>
    <lineage>
        <taxon>Bacteria</taxon>
        <taxon>Pseudomonadati</taxon>
        <taxon>Pseudomonadota</taxon>
        <taxon>Alphaproteobacteria</taxon>
        <taxon>Rhodobacterales</taxon>
        <taxon>Paracoccaceae</taxon>
        <taxon>Thioclava</taxon>
    </lineage>
</organism>
<feature type="signal peptide" evidence="2">
    <location>
        <begin position="1"/>
        <end position="25"/>
    </location>
</feature>
<feature type="compositionally biased region" description="Basic and acidic residues" evidence="1">
    <location>
        <begin position="49"/>
        <end position="89"/>
    </location>
</feature>
<comment type="caution">
    <text evidence="3">The sequence shown here is derived from an EMBL/GenBank/DDBJ whole genome shotgun (WGS) entry which is preliminary data.</text>
</comment>
<dbReference type="EMBL" id="JBFRYC010000007">
    <property type="protein sequence ID" value="MEX1662497.1"/>
    <property type="molecule type" value="Genomic_DNA"/>
</dbReference>
<reference evidence="3 4" key="1">
    <citation type="journal article" date="2011" name="Int. J. Syst. Evol. Microbiol.">
        <title>Zhongshania antarctica gen. nov., sp. nov. and Zhongshania guokunii sp. nov., gammaproteobacteria respectively isolated from coastal attached (fast) ice and surface seawater of the Antarctic.</title>
        <authorList>
            <person name="Li H.J."/>
            <person name="Zhang X.Y."/>
            <person name="Chen C.X."/>
            <person name="Zhang Y.J."/>
            <person name="Gao Z.M."/>
            <person name="Yu Y."/>
            <person name="Chen X.L."/>
            <person name="Chen B."/>
            <person name="Zhang Y.Z."/>
        </authorList>
    </citation>
    <scope>NUCLEOTIDE SEQUENCE [LARGE SCALE GENOMIC DNA]</scope>
    <source>
        <strain evidence="3 4">15-R06ZXC-3</strain>
    </source>
</reference>